<accession>A0A126TE78</accession>
<gene>
    <name evidence="17" type="primary">ND6</name>
</gene>
<geneLocation type="mitochondrion" evidence="17"/>
<evidence type="ECO:0000256" key="16">
    <source>
        <dbReference type="SAM" id="Phobius"/>
    </source>
</evidence>
<dbReference type="PANTHER" id="PTHR11435">
    <property type="entry name" value="NADH UBIQUINONE OXIDOREDUCTASE SUBUNIT ND6"/>
    <property type="match status" value="1"/>
</dbReference>
<dbReference type="AlphaFoldDB" id="A0A126TE78"/>
<dbReference type="GO" id="GO:0031966">
    <property type="term" value="C:mitochondrial membrane"/>
    <property type="evidence" value="ECO:0007669"/>
    <property type="project" value="UniProtKB-SubCell"/>
</dbReference>
<keyword evidence="12 17" id="KW-0496">Mitochondrion</keyword>
<keyword evidence="6" id="KW-0679">Respiratory chain</keyword>
<dbReference type="PANTHER" id="PTHR11435:SF1">
    <property type="entry name" value="NADH-UBIQUINONE OXIDOREDUCTASE CHAIN 6"/>
    <property type="match status" value="1"/>
</dbReference>
<evidence type="ECO:0000256" key="13">
    <source>
        <dbReference type="ARBA" id="ARBA00023136"/>
    </source>
</evidence>
<keyword evidence="8" id="KW-1278">Translocase</keyword>
<evidence type="ECO:0000256" key="4">
    <source>
        <dbReference type="ARBA" id="ARBA00021095"/>
    </source>
</evidence>
<name>A0A126TE78_9COLE</name>
<keyword evidence="9" id="KW-0249">Electron transport</keyword>
<keyword evidence="11" id="KW-0520">NAD</keyword>
<evidence type="ECO:0000256" key="2">
    <source>
        <dbReference type="ARBA" id="ARBA00005698"/>
    </source>
</evidence>
<keyword evidence="13 16" id="KW-0472">Membrane</keyword>
<reference evidence="17" key="1">
    <citation type="submission" date="2015-09" db="EMBL/GenBank/DDBJ databases">
        <title>Capturing the unknown biodiversity of arthropods in tropical forests using metagenomics.</title>
        <authorList>
            <person name="Andujar C."/>
            <person name="Creedy T.J."/>
            <person name="Garner B."/>
            <person name="Canty R."/>
            <person name="Warner H.B."/>
            <person name="Lipecki J."/>
            <person name="Crampton-Platt A."/>
            <person name="Gabrielli M."/>
            <person name="Croydon-Veleslavov I.A."/>
            <person name="Lim J.L."/>
            <person name="Linard B."/>
            <person name="Vogler A."/>
        </authorList>
    </citation>
    <scope>NUCLEOTIDE SEQUENCE</scope>
</reference>
<comment type="subcellular location">
    <subcellularLocation>
        <location evidence="1">Mitochondrion membrane</location>
        <topology evidence="1">Multi-pass membrane protein</topology>
    </subcellularLocation>
</comment>
<evidence type="ECO:0000256" key="14">
    <source>
        <dbReference type="ARBA" id="ARBA00031019"/>
    </source>
</evidence>
<sequence>MLCIMLMILMIMSFMLIFFSHPMSMGMILLTQTILIALYTGMMNFNYWFSYILFLIMVGGMLVLFTYMTSVASNEKFKFSSYLMTSFIIFILISMIFLLIDNKLLSMMNFSVNFTYVYDYKFSMSKFFNWPSNLILFMMIIYLFITLIAIVKLTNIKTGPLRQKF</sequence>
<organism evidence="17">
    <name type="scientific">Staphylinidae sp. BMNH 1274642</name>
    <dbReference type="NCBI Taxonomy" id="1796583"/>
    <lineage>
        <taxon>Eukaryota</taxon>
        <taxon>Metazoa</taxon>
        <taxon>Ecdysozoa</taxon>
        <taxon>Arthropoda</taxon>
        <taxon>Hexapoda</taxon>
        <taxon>Insecta</taxon>
        <taxon>Pterygota</taxon>
        <taxon>Neoptera</taxon>
        <taxon>Endopterygota</taxon>
        <taxon>Coleoptera</taxon>
        <taxon>Polyphaga</taxon>
        <taxon>Staphyliniformia</taxon>
        <taxon>Staphylinidae</taxon>
    </lineage>
</organism>
<keyword evidence="5" id="KW-0813">Transport</keyword>
<feature type="transmembrane region" description="Helical" evidence="16">
    <location>
        <begin position="134"/>
        <end position="154"/>
    </location>
</feature>
<dbReference type="InterPro" id="IPR050269">
    <property type="entry name" value="ComplexI_Subunit6"/>
</dbReference>
<evidence type="ECO:0000256" key="7">
    <source>
        <dbReference type="ARBA" id="ARBA00022692"/>
    </source>
</evidence>
<evidence type="ECO:0000256" key="3">
    <source>
        <dbReference type="ARBA" id="ARBA00012944"/>
    </source>
</evidence>
<evidence type="ECO:0000313" key="17">
    <source>
        <dbReference type="EMBL" id="AML26435.1"/>
    </source>
</evidence>
<comment type="similarity">
    <text evidence="2">Belongs to the complex I subunit 6 family.</text>
</comment>
<evidence type="ECO:0000256" key="12">
    <source>
        <dbReference type="ARBA" id="ARBA00023128"/>
    </source>
</evidence>
<evidence type="ECO:0000256" key="9">
    <source>
        <dbReference type="ARBA" id="ARBA00022982"/>
    </source>
</evidence>
<keyword evidence="7 16" id="KW-0812">Transmembrane</keyword>
<comment type="catalytic activity">
    <reaction evidence="15">
        <text>a ubiquinone + NADH + 5 H(+)(in) = a ubiquinol + NAD(+) + 4 H(+)(out)</text>
        <dbReference type="Rhea" id="RHEA:29091"/>
        <dbReference type="Rhea" id="RHEA-COMP:9565"/>
        <dbReference type="Rhea" id="RHEA-COMP:9566"/>
        <dbReference type="ChEBI" id="CHEBI:15378"/>
        <dbReference type="ChEBI" id="CHEBI:16389"/>
        <dbReference type="ChEBI" id="CHEBI:17976"/>
        <dbReference type="ChEBI" id="CHEBI:57540"/>
        <dbReference type="ChEBI" id="CHEBI:57945"/>
        <dbReference type="EC" id="7.1.1.2"/>
    </reaction>
</comment>
<evidence type="ECO:0000256" key="1">
    <source>
        <dbReference type="ARBA" id="ARBA00004225"/>
    </source>
</evidence>
<evidence type="ECO:0000256" key="11">
    <source>
        <dbReference type="ARBA" id="ARBA00023027"/>
    </source>
</evidence>
<dbReference type="EC" id="7.1.1.2" evidence="3"/>
<protein>
    <recommendedName>
        <fullName evidence="4">NADH-ubiquinone oxidoreductase chain 6</fullName>
        <ecNumber evidence="3">7.1.1.2</ecNumber>
    </recommendedName>
    <alternativeName>
        <fullName evidence="14">NADH dehydrogenase subunit 6</fullName>
    </alternativeName>
</protein>
<keyword evidence="10 16" id="KW-1133">Transmembrane helix</keyword>
<evidence type="ECO:0000256" key="6">
    <source>
        <dbReference type="ARBA" id="ARBA00022660"/>
    </source>
</evidence>
<evidence type="ECO:0000256" key="5">
    <source>
        <dbReference type="ARBA" id="ARBA00022448"/>
    </source>
</evidence>
<evidence type="ECO:0000256" key="10">
    <source>
        <dbReference type="ARBA" id="ARBA00022989"/>
    </source>
</evidence>
<feature type="transmembrane region" description="Helical" evidence="16">
    <location>
        <begin position="79"/>
        <end position="100"/>
    </location>
</feature>
<evidence type="ECO:0000256" key="8">
    <source>
        <dbReference type="ARBA" id="ARBA00022967"/>
    </source>
</evidence>
<proteinExistence type="inferred from homology"/>
<dbReference type="EMBL" id="KT696234">
    <property type="protein sequence ID" value="AML26435.1"/>
    <property type="molecule type" value="Genomic_DNA"/>
</dbReference>
<dbReference type="GO" id="GO:0008137">
    <property type="term" value="F:NADH dehydrogenase (ubiquinone) activity"/>
    <property type="evidence" value="ECO:0007669"/>
    <property type="project" value="UniProtKB-EC"/>
</dbReference>
<evidence type="ECO:0000256" key="15">
    <source>
        <dbReference type="ARBA" id="ARBA00049551"/>
    </source>
</evidence>
<feature type="transmembrane region" description="Helical" evidence="16">
    <location>
        <begin position="47"/>
        <end position="67"/>
    </location>
</feature>